<keyword evidence="2" id="KW-0812">Transmembrane</keyword>
<dbReference type="AlphaFoldDB" id="A0A7G2CKM6"/>
<reference evidence="3 4" key="1">
    <citation type="submission" date="2020-08" db="EMBL/GenBank/DDBJ databases">
        <authorList>
            <person name="Newling K."/>
            <person name="Davey J."/>
            <person name="Forrester S."/>
        </authorList>
    </citation>
    <scope>NUCLEOTIDE SEQUENCE [LARGE SCALE GENOMIC DNA]</scope>
    <source>
        <strain evidence="4">Crithidia deanei Carvalho (ATCC PRA-265)</strain>
    </source>
</reference>
<evidence type="ECO:0000256" key="1">
    <source>
        <dbReference type="SAM" id="MobiDB-lite"/>
    </source>
</evidence>
<organism evidence="3 4">
    <name type="scientific">Angomonas deanei</name>
    <dbReference type="NCBI Taxonomy" id="59799"/>
    <lineage>
        <taxon>Eukaryota</taxon>
        <taxon>Discoba</taxon>
        <taxon>Euglenozoa</taxon>
        <taxon>Kinetoplastea</taxon>
        <taxon>Metakinetoplastina</taxon>
        <taxon>Trypanosomatida</taxon>
        <taxon>Trypanosomatidae</taxon>
        <taxon>Strigomonadinae</taxon>
        <taxon>Angomonas</taxon>
    </lineage>
</organism>
<dbReference type="VEuPathDB" id="TriTrypDB:ADEAN_000794100"/>
<name>A0A7G2CKM6_9TRYP</name>
<dbReference type="InterPro" id="IPR006212">
    <property type="entry name" value="Furin_repeat"/>
</dbReference>
<dbReference type="PANTHER" id="PTHR23275:SF100">
    <property type="entry name" value="EGF-LIKE DOMAIN-CONTAINING PROTEIN"/>
    <property type="match status" value="1"/>
</dbReference>
<dbReference type="PANTHER" id="PTHR23275">
    <property type="entry name" value="CABRIOLET.-RELATED"/>
    <property type="match status" value="1"/>
</dbReference>
<dbReference type="EMBL" id="LR877161">
    <property type="protein sequence ID" value="CAD2220420.1"/>
    <property type="molecule type" value="Genomic_DNA"/>
</dbReference>
<sequence>MCSVNNCATCGALSQCLECNPGFVLNGLECVECRVTGCERCDLPNKCAQCPAGQQLNVNADACVDCNVDNCITCSSNNVCTQCAYPYTMSGGVCVLCDIINCNLCEVPNVCKQCVEPLKPSGDRTNCLRCDLADCDACSDDNSCAACAVDNCRNCNATNQCGTCRNGFGENENKCIRCQDEHCQTCTGADGGECLVYLPGYEVEEVVVNKEIPFWVWIIVAIGAFLVFLLICFLIAYCCCGCCHRKKKYNIVYLEDMDDHPLAEKARRLQGDKYRARSTHGSSAATSSNSRGDDGSGSTGSPVTQSTNGYRQAPVHDDDSDDSDDEDNNLIDEGEEPQPFEVDNSPRLSGSSFNNRESYADYANQNNNGYPQQQQQVFPDESPNAIYNNQDVYQDAYNQGGYNQGGYNQGGYNQGGGYY</sequence>
<evidence type="ECO:0000313" key="4">
    <source>
        <dbReference type="Proteomes" id="UP000515908"/>
    </source>
</evidence>
<evidence type="ECO:0000313" key="3">
    <source>
        <dbReference type="EMBL" id="CAD2220420.1"/>
    </source>
</evidence>
<feature type="compositionally biased region" description="Gly residues" evidence="1">
    <location>
        <begin position="402"/>
        <end position="419"/>
    </location>
</feature>
<feature type="compositionally biased region" description="Low complexity" evidence="1">
    <location>
        <begin position="364"/>
        <end position="376"/>
    </location>
</feature>
<dbReference type="SUPFAM" id="SSF57184">
    <property type="entry name" value="Growth factor receptor domain"/>
    <property type="match status" value="1"/>
</dbReference>
<dbReference type="InterPro" id="IPR009030">
    <property type="entry name" value="Growth_fac_rcpt_cys_sf"/>
</dbReference>
<dbReference type="InterPro" id="IPR052798">
    <property type="entry name" value="Giardia_VSA"/>
</dbReference>
<evidence type="ECO:0000256" key="2">
    <source>
        <dbReference type="SAM" id="Phobius"/>
    </source>
</evidence>
<keyword evidence="2" id="KW-0472">Membrane</keyword>
<accession>A0A7G2CKM6</accession>
<keyword evidence="4" id="KW-1185">Reference proteome</keyword>
<feature type="region of interest" description="Disordered" evidence="1">
    <location>
        <begin position="272"/>
        <end position="419"/>
    </location>
</feature>
<gene>
    <name evidence="3" type="ORF">ADEAN_000794100</name>
</gene>
<keyword evidence="2" id="KW-1133">Transmembrane helix</keyword>
<feature type="compositionally biased region" description="Polar residues" evidence="1">
    <location>
        <begin position="346"/>
        <end position="357"/>
    </location>
</feature>
<feature type="compositionally biased region" description="Acidic residues" evidence="1">
    <location>
        <begin position="318"/>
        <end position="338"/>
    </location>
</feature>
<protein>
    <submittedName>
        <fullName evidence="3">Uncharacterized protein</fullName>
    </submittedName>
</protein>
<dbReference type="OrthoDB" id="300641at2759"/>
<dbReference type="SMART" id="SM00261">
    <property type="entry name" value="FU"/>
    <property type="match status" value="3"/>
</dbReference>
<proteinExistence type="predicted"/>
<dbReference type="Proteomes" id="UP000515908">
    <property type="component" value="Chromosome 17"/>
</dbReference>
<feature type="transmembrane region" description="Helical" evidence="2">
    <location>
        <begin position="214"/>
        <end position="240"/>
    </location>
</feature>